<accession>A0AAN8IR76</accession>
<dbReference type="Proteomes" id="UP001316803">
    <property type="component" value="Unassembled WGS sequence"/>
</dbReference>
<name>A0AAN8IR76_9EURO</name>
<reference evidence="1 2" key="1">
    <citation type="submission" date="2022-12" db="EMBL/GenBank/DDBJ databases">
        <title>Genomic features and morphological characterization of a novel Knufia sp. strain isolated from spacecraft assembly facility.</title>
        <authorList>
            <person name="Teixeira M."/>
            <person name="Chander A.M."/>
            <person name="Stajich J.E."/>
            <person name="Venkateswaran K."/>
        </authorList>
    </citation>
    <scope>NUCLEOTIDE SEQUENCE [LARGE SCALE GENOMIC DNA]</scope>
    <source>
        <strain evidence="1 2">FJI-L2-BK-P2</strain>
    </source>
</reference>
<gene>
    <name evidence="1" type="ORF">OHC33_002331</name>
</gene>
<evidence type="ECO:0000313" key="1">
    <source>
        <dbReference type="EMBL" id="KAK5956842.1"/>
    </source>
</evidence>
<dbReference type="EMBL" id="JAKLMC020000004">
    <property type="protein sequence ID" value="KAK5956842.1"/>
    <property type="molecule type" value="Genomic_DNA"/>
</dbReference>
<protein>
    <submittedName>
        <fullName evidence="1">Uncharacterized protein</fullName>
    </submittedName>
</protein>
<keyword evidence="2" id="KW-1185">Reference proteome</keyword>
<sequence>MPLPPPPHEQRERWMTAISASFTNATTWRYVRYMLVETNTLRTDLGLGIHKLTRTLDDFWLGPRVIVIWKCIAHRVNKLFYGWQSILDWLEERKWRKPEFRLEKEQVIKTLVVLNYYTSTILRLYKDSFETVFECFRRHRRVTSSKKRPRRWSTGNQHLYSTRIFENRHYYERILHLYAQLMETTTRNSESDISRLYNNSNLFENFVADVQQNNKAQADYWEAWGKKYPWPSCQLKNLGNKDSDLWRDNEPLDGVLSWEEDEDLRAMFCWTTKMTCR</sequence>
<organism evidence="1 2">
    <name type="scientific">Knufia fluminis</name>
    <dbReference type="NCBI Taxonomy" id="191047"/>
    <lineage>
        <taxon>Eukaryota</taxon>
        <taxon>Fungi</taxon>
        <taxon>Dikarya</taxon>
        <taxon>Ascomycota</taxon>
        <taxon>Pezizomycotina</taxon>
        <taxon>Eurotiomycetes</taxon>
        <taxon>Chaetothyriomycetidae</taxon>
        <taxon>Chaetothyriales</taxon>
        <taxon>Trichomeriaceae</taxon>
        <taxon>Knufia</taxon>
    </lineage>
</organism>
<evidence type="ECO:0000313" key="2">
    <source>
        <dbReference type="Proteomes" id="UP001316803"/>
    </source>
</evidence>
<comment type="caution">
    <text evidence="1">The sequence shown here is derived from an EMBL/GenBank/DDBJ whole genome shotgun (WGS) entry which is preliminary data.</text>
</comment>
<dbReference type="AlphaFoldDB" id="A0AAN8IR76"/>
<proteinExistence type="predicted"/>